<accession>A0A5K7ZD39</accession>
<evidence type="ECO:0000313" key="4">
    <source>
        <dbReference type="EMBL" id="BBO78740.1"/>
    </source>
</evidence>
<keyword evidence="5" id="KW-1185">Reference proteome</keyword>
<dbReference type="GO" id="GO:0015948">
    <property type="term" value="P:methanogenesis"/>
    <property type="evidence" value="ECO:0007669"/>
    <property type="project" value="InterPro"/>
</dbReference>
<dbReference type="InterPro" id="IPR010426">
    <property type="entry name" value="MTTB_MeTrfase"/>
</dbReference>
<evidence type="ECO:0000256" key="2">
    <source>
        <dbReference type="ARBA" id="ARBA00022603"/>
    </source>
</evidence>
<dbReference type="GO" id="GO:0008168">
    <property type="term" value="F:methyltransferase activity"/>
    <property type="evidence" value="ECO:0007669"/>
    <property type="project" value="UniProtKB-KW"/>
</dbReference>
<evidence type="ECO:0000313" key="5">
    <source>
        <dbReference type="Proteomes" id="UP000427769"/>
    </source>
</evidence>
<proteinExistence type="inferred from homology"/>
<reference evidence="4 5" key="1">
    <citation type="submission" date="2019-11" db="EMBL/GenBank/DDBJ databases">
        <title>Comparative genomics of hydrocarbon-degrading Desulfosarcina strains.</title>
        <authorList>
            <person name="Watanabe M."/>
            <person name="Kojima H."/>
            <person name="Fukui M."/>
        </authorList>
    </citation>
    <scope>NUCLEOTIDE SEQUENCE [LARGE SCALE GENOMIC DNA]</scope>
    <source>
        <strain evidence="4 5">PP31</strain>
    </source>
</reference>
<dbReference type="RefSeq" id="WP_170302531.1">
    <property type="nucleotide sequence ID" value="NZ_AP021875.1"/>
</dbReference>
<dbReference type="Proteomes" id="UP000427769">
    <property type="component" value="Chromosome"/>
</dbReference>
<dbReference type="InterPro" id="IPR038601">
    <property type="entry name" value="MttB-like_sf"/>
</dbReference>
<dbReference type="GO" id="GO:0032259">
    <property type="term" value="P:methylation"/>
    <property type="evidence" value="ECO:0007669"/>
    <property type="project" value="UniProtKB-KW"/>
</dbReference>
<dbReference type="AlphaFoldDB" id="A0A5K7ZD39"/>
<protein>
    <submittedName>
        <fullName evidence="4">Trimethylamine methyltransferase MttB</fullName>
    </submittedName>
</protein>
<dbReference type="EMBL" id="AP021875">
    <property type="protein sequence ID" value="BBO78740.1"/>
    <property type="molecule type" value="Genomic_DNA"/>
</dbReference>
<evidence type="ECO:0000256" key="3">
    <source>
        <dbReference type="ARBA" id="ARBA00022679"/>
    </source>
</evidence>
<comment type="similarity">
    <text evidence="1">Belongs to the trimethylamine methyltransferase family.</text>
</comment>
<sequence>MKPNLENLDFLRLHQSLDSLLRFWLFSLQTDCKGRYRHAMNPPLSFKPTLQVLNDEQIQELHRATARVLERTGVKVTHPEALEIFAGGGARVETDRVFIPRTMLEDAIQRAPGRIVLGNRKGEEAVVLEDDACWFGATLDNIYYFDPTTSQRRQLTLDDCRYMVSIFDALPNLSWGMTFGAISDVPAHLSDRYAAMQALKYSEKPIVFSSNDVSSLVEIFEMVKVATGNEGCFETAPPAASFVTTISPLVIPDHVVEQLILCAENAIPQICYAGVQAGSTGPMSFAGTIVQGNAETLACLVLSQLVRLGSPVVFGHLSTIMDMRSSIFSFGAPEMNLMIAAQSQIARHYSIPFYGTAGCSDSKLPDAQAAVEAVFSCFSSALGCSGLIHDAGLLEYATMSAPEHMVLVNEVLHMVGQYKNGIDVGPEALALDVIDAIGPGGQYLTSPHTMKHFREVWYSQLFDRSGYSNWLEGGAKDLTARVRERTLALMAQQPAPLDDQTIAALDEMSRQWT</sequence>
<organism evidence="4 5">
    <name type="scientific">Desulfosarcina widdelii</name>
    <dbReference type="NCBI Taxonomy" id="947919"/>
    <lineage>
        <taxon>Bacteria</taxon>
        <taxon>Pseudomonadati</taxon>
        <taxon>Thermodesulfobacteriota</taxon>
        <taxon>Desulfobacteria</taxon>
        <taxon>Desulfobacterales</taxon>
        <taxon>Desulfosarcinaceae</taxon>
        <taxon>Desulfosarcina</taxon>
    </lineage>
</organism>
<dbReference type="Gene3D" id="3.20.20.480">
    <property type="entry name" value="Trimethylamine methyltransferase-like"/>
    <property type="match status" value="1"/>
</dbReference>
<keyword evidence="2 4" id="KW-0489">Methyltransferase</keyword>
<dbReference type="Pfam" id="PF06253">
    <property type="entry name" value="MTTB"/>
    <property type="match status" value="1"/>
</dbReference>
<keyword evidence="3 4" id="KW-0808">Transferase</keyword>
<dbReference type="KEGG" id="dwd:DSCW_61570"/>
<name>A0A5K7ZD39_9BACT</name>
<gene>
    <name evidence="4" type="primary">mttB_4</name>
    <name evidence="4" type="ORF">DSCW_61570</name>
</gene>
<evidence type="ECO:0000256" key="1">
    <source>
        <dbReference type="ARBA" id="ARBA00007137"/>
    </source>
</evidence>